<dbReference type="Proteomes" id="UP000594262">
    <property type="component" value="Unplaced"/>
</dbReference>
<sequence>MDKVVVSVCKETSKELENLINNAYLEGERGIFPWDNKENTRLKSNSESIQKYISRGEILVAHVYGQLAGSVRLDTKDQPGMVGQLAVSSEYRKCGVGAKLQEYCQEYAKLNFGMKKLTIEFINPTEFEHEFKTFLHAWYQRLGFVVVKETAVEDHPVYSNLGKILLTPCKFVELEKEI</sequence>
<reference evidence="2" key="1">
    <citation type="submission" date="2021-01" db="UniProtKB">
        <authorList>
            <consortium name="EnsemblMetazoa"/>
        </authorList>
    </citation>
    <scope>IDENTIFICATION</scope>
</reference>
<dbReference type="CDD" id="cd04301">
    <property type="entry name" value="NAT_SF"/>
    <property type="match status" value="1"/>
</dbReference>
<accession>A0A7M5U7C7</accession>
<evidence type="ECO:0000313" key="2">
    <source>
        <dbReference type="EnsemblMetazoa" id="CLYHEMP007109.1"/>
    </source>
</evidence>
<organism evidence="2 3">
    <name type="scientific">Clytia hemisphaerica</name>
    <dbReference type="NCBI Taxonomy" id="252671"/>
    <lineage>
        <taxon>Eukaryota</taxon>
        <taxon>Metazoa</taxon>
        <taxon>Cnidaria</taxon>
        <taxon>Hydrozoa</taxon>
        <taxon>Hydroidolina</taxon>
        <taxon>Leptothecata</taxon>
        <taxon>Obeliida</taxon>
        <taxon>Clytiidae</taxon>
        <taxon>Clytia</taxon>
    </lineage>
</organism>
<dbReference type="InterPro" id="IPR000182">
    <property type="entry name" value="GNAT_dom"/>
</dbReference>
<dbReference type="EnsemblMetazoa" id="CLYHEMT007109.1">
    <property type="protein sequence ID" value="CLYHEMP007109.1"/>
    <property type="gene ID" value="CLYHEMG007109"/>
</dbReference>
<name>A0A7M5U7C7_9CNID</name>
<feature type="domain" description="N-acetyltransferase" evidence="1">
    <location>
        <begin position="18"/>
        <end position="178"/>
    </location>
</feature>
<dbReference type="InterPro" id="IPR016181">
    <property type="entry name" value="Acyl_CoA_acyltransferase"/>
</dbReference>
<dbReference type="SUPFAM" id="SSF55729">
    <property type="entry name" value="Acyl-CoA N-acyltransferases (Nat)"/>
    <property type="match status" value="1"/>
</dbReference>
<dbReference type="OrthoDB" id="5689at2759"/>
<dbReference type="Gene3D" id="3.40.630.30">
    <property type="match status" value="1"/>
</dbReference>
<keyword evidence="3" id="KW-1185">Reference proteome</keyword>
<proteinExistence type="predicted"/>
<protein>
    <recommendedName>
        <fullName evidence="1">N-acetyltransferase domain-containing protein</fullName>
    </recommendedName>
</protein>
<dbReference type="AlphaFoldDB" id="A0A7M5U7C7"/>
<dbReference type="Pfam" id="PF13508">
    <property type="entry name" value="Acetyltransf_7"/>
    <property type="match status" value="1"/>
</dbReference>
<evidence type="ECO:0000313" key="3">
    <source>
        <dbReference type="Proteomes" id="UP000594262"/>
    </source>
</evidence>
<dbReference type="GO" id="GO:0016747">
    <property type="term" value="F:acyltransferase activity, transferring groups other than amino-acyl groups"/>
    <property type="evidence" value="ECO:0007669"/>
    <property type="project" value="InterPro"/>
</dbReference>
<dbReference type="PROSITE" id="PS51186">
    <property type="entry name" value="GNAT"/>
    <property type="match status" value="1"/>
</dbReference>
<evidence type="ECO:0000259" key="1">
    <source>
        <dbReference type="PROSITE" id="PS51186"/>
    </source>
</evidence>